<sequence>MNNFTNETIDISSLPKFEEVKLHALHSKYFKIILINICIVFGILFLGFFTLSYLDEEVFSNRVWMILGISLTLFFSFVIVFNHLSFKKRGYAFREHDVIYKSGLINEKTVVIPNNRVQHVALHQGFFSRMFGLAAIELFTAGGGSSDLEIPGLLLEEAQKIKNSISLKINDSVNELENVEEENRIDENHIKEKGNTIVEENNEN</sequence>
<dbReference type="Proteomes" id="UP001589607">
    <property type="component" value="Unassembled WGS sequence"/>
</dbReference>
<feature type="transmembrane region" description="Helical" evidence="2">
    <location>
        <begin position="29"/>
        <end position="51"/>
    </location>
</feature>
<proteinExistence type="predicted"/>
<dbReference type="Pfam" id="PF03703">
    <property type="entry name" value="bPH_2"/>
    <property type="match status" value="1"/>
</dbReference>
<gene>
    <name evidence="4" type="ORF">ACFFVF_07440</name>
</gene>
<evidence type="ECO:0000313" key="4">
    <source>
        <dbReference type="EMBL" id="MFB9096344.1"/>
    </source>
</evidence>
<keyword evidence="2" id="KW-0812">Transmembrane</keyword>
<keyword evidence="5" id="KW-1185">Reference proteome</keyword>
<keyword evidence="2" id="KW-0472">Membrane</keyword>
<comment type="caution">
    <text evidence="4">The sequence shown here is derived from an EMBL/GenBank/DDBJ whole genome shotgun (WGS) entry which is preliminary data.</text>
</comment>
<feature type="transmembrane region" description="Helical" evidence="2">
    <location>
        <begin position="63"/>
        <end position="84"/>
    </location>
</feature>
<name>A0ABV5GLW9_9FLAO</name>
<protein>
    <submittedName>
        <fullName evidence="4">PH domain-containing protein</fullName>
    </submittedName>
</protein>
<keyword evidence="1" id="KW-0175">Coiled coil</keyword>
<dbReference type="EMBL" id="JBHMEY010000015">
    <property type="protein sequence ID" value="MFB9096344.1"/>
    <property type="molecule type" value="Genomic_DNA"/>
</dbReference>
<dbReference type="InterPro" id="IPR005182">
    <property type="entry name" value="YdbS-like_PH"/>
</dbReference>
<organism evidence="4 5">
    <name type="scientific">Flavobacterium jumunjinense</name>
    <dbReference type="NCBI Taxonomy" id="998845"/>
    <lineage>
        <taxon>Bacteria</taxon>
        <taxon>Pseudomonadati</taxon>
        <taxon>Bacteroidota</taxon>
        <taxon>Flavobacteriia</taxon>
        <taxon>Flavobacteriales</taxon>
        <taxon>Flavobacteriaceae</taxon>
        <taxon>Flavobacterium</taxon>
    </lineage>
</organism>
<evidence type="ECO:0000256" key="1">
    <source>
        <dbReference type="SAM" id="Coils"/>
    </source>
</evidence>
<evidence type="ECO:0000256" key="2">
    <source>
        <dbReference type="SAM" id="Phobius"/>
    </source>
</evidence>
<dbReference type="RefSeq" id="WP_236455486.1">
    <property type="nucleotide sequence ID" value="NZ_CBCSGE010000022.1"/>
</dbReference>
<accession>A0ABV5GLW9</accession>
<dbReference type="PANTHER" id="PTHR34473">
    <property type="entry name" value="UPF0699 TRANSMEMBRANE PROTEIN YDBS"/>
    <property type="match status" value="1"/>
</dbReference>
<dbReference type="PANTHER" id="PTHR34473:SF2">
    <property type="entry name" value="UPF0699 TRANSMEMBRANE PROTEIN YDBT"/>
    <property type="match status" value="1"/>
</dbReference>
<evidence type="ECO:0000259" key="3">
    <source>
        <dbReference type="Pfam" id="PF03703"/>
    </source>
</evidence>
<feature type="domain" description="YdbS-like PH" evidence="3">
    <location>
        <begin position="88"/>
        <end position="165"/>
    </location>
</feature>
<evidence type="ECO:0000313" key="5">
    <source>
        <dbReference type="Proteomes" id="UP001589607"/>
    </source>
</evidence>
<reference evidence="4 5" key="1">
    <citation type="submission" date="2024-09" db="EMBL/GenBank/DDBJ databases">
        <authorList>
            <person name="Sun Q."/>
            <person name="Mori K."/>
        </authorList>
    </citation>
    <scope>NUCLEOTIDE SEQUENCE [LARGE SCALE GENOMIC DNA]</scope>
    <source>
        <strain evidence="4 5">CECT 7955</strain>
    </source>
</reference>
<feature type="coiled-coil region" evidence="1">
    <location>
        <begin position="162"/>
        <end position="189"/>
    </location>
</feature>
<keyword evidence="2" id="KW-1133">Transmembrane helix</keyword>